<dbReference type="SUPFAM" id="SSF53448">
    <property type="entry name" value="Nucleotide-diphospho-sugar transferases"/>
    <property type="match status" value="1"/>
</dbReference>
<dbReference type="Gene3D" id="3.90.550.10">
    <property type="entry name" value="Spore Coat Polysaccharide Biosynthesis Protein SpsA, Chain A"/>
    <property type="match status" value="1"/>
</dbReference>
<dbReference type="InterPro" id="IPR025877">
    <property type="entry name" value="MobA-like_NTP_Trfase"/>
</dbReference>
<keyword evidence="1" id="KW-0460">Magnesium</keyword>
<dbReference type="PANTHER" id="PTHR43777:SF1">
    <property type="entry name" value="MOLYBDENUM COFACTOR CYTIDYLYLTRANSFERASE"/>
    <property type="match status" value="1"/>
</dbReference>
<dbReference type="CDD" id="cd04182">
    <property type="entry name" value="GT_2_like_f"/>
    <property type="match status" value="1"/>
</dbReference>
<dbReference type="InterPro" id="IPR029044">
    <property type="entry name" value="Nucleotide-diphossugar_trans"/>
</dbReference>
<proteinExistence type="predicted"/>
<accession>A0A328AXW2</accession>
<gene>
    <name evidence="3" type="ORF">DJ018_07075</name>
</gene>
<dbReference type="GO" id="GO:0016779">
    <property type="term" value="F:nucleotidyltransferase activity"/>
    <property type="evidence" value="ECO:0007669"/>
    <property type="project" value="UniProtKB-ARBA"/>
</dbReference>
<dbReference type="Proteomes" id="UP000249725">
    <property type="component" value="Unassembled WGS sequence"/>
</dbReference>
<evidence type="ECO:0000259" key="2">
    <source>
        <dbReference type="Pfam" id="PF12804"/>
    </source>
</evidence>
<protein>
    <submittedName>
        <fullName evidence="3">Nucleotidyltransferase family protein</fullName>
    </submittedName>
</protein>
<reference evidence="4" key="1">
    <citation type="submission" date="2018-05" db="EMBL/GenBank/DDBJ databases">
        <authorList>
            <person name="Li X."/>
        </authorList>
    </citation>
    <scope>NUCLEOTIDE SEQUENCE [LARGE SCALE GENOMIC DNA]</scope>
    <source>
        <strain evidence="4">YIM 73061</strain>
    </source>
</reference>
<dbReference type="Pfam" id="PF12804">
    <property type="entry name" value="NTP_transf_3"/>
    <property type="match status" value="1"/>
</dbReference>
<keyword evidence="3" id="KW-0808">Transferase</keyword>
<sequence length="191" mass="19285">MEAVVLAAGSGARFGGGKLMAPWRGGVLLEGALQAAFAAPVRSVTVVTGADPRVASTLRAQAPSVRLVDAPDHAEGLAASLRAAVRAVPADAVGVLVLLGDMPHVPHAVLAPLCEAVLAGAPAAAPVWNGRRGNPVTLARELFPAVLALAGDVGARSILDRLGERLALVQAPSDGVLFDVDLPQDLARDGL</sequence>
<evidence type="ECO:0000256" key="1">
    <source>
        <dbReference type="ARBA" id="ARBA00022842"/>
    </source>
</evidence>
<comment type="caution">
    <text evidence="3">The sequence shown here is derived from an EMBL/GenBank/DDBJ whole genome shotgun (WGS) entry which is preliminary data.</text>
</comment>
<name>A0A328AXW2_9CAUL</name>
<dbReference type="OrthoDB" id="9779263at2"/>
<dbReference type="EMBL" id="QFYR01000001">
    <property type="protein sequence ID" value="RAK57678.1"/>
    <property type="molecule type" value="Genomic_DNA"/>
</dbReference>
<dbReference type="PANTHER" id="PTHR43777">
    <property type="entry name" value="MOLYBDENUM COFACTOR CYTIDYLYLTRANSFERASE"/>
    <property type="match status" value="1"/>
</dbReference>
<evidence type="ECO:0000313" key="3">
    <source>
        <dbReference type="EMBL" id="RAK57678.1"/>
    </source>
</evidence>
<organism evidence="3 4">
    <name type="scientific">Phenylobacterium deserti</name>
    <dbReference type="NCBI Taxonomy" id="1914756"/>
    <lineage>
        <taxon>Bacteria</taxon>
        <taxon>Pseudomonadati</taxon>
        <taxon>Pseudomonadota</taxon>
        <taxon>Alphaproteobacteria</taxon>
        <taxon>Caulobacterales</taxon>
        <taxon>Caulobacteraceae</taxon>
        <taxon>Phenylobacterium</taxon>
    </lineage>
</organism>
<keyword evidence="4" id="KW-1185">Reference proteome</keyword>
<dbReference type="AlphaFoldDB" id="A0A328AXW2"/>
<feature type="domain" description="MobA-like NTP transferase" evidence="2">
    <location>
        <begin position="3"/>
        <end position="162"/>
    </location>
</feature>
<evidence type="ECO:0000313" key="4">
    <source>
        <dbReference type="Proteomes" id="UP000249725"/>
    </source>
</evidence>